<evidence type="ECO:0000313" key="8">
    <source>
        <dbReference type="Proteomes" id="UP000176329"/>
    </source>
</evidence>
<evidence type="ECO:0000256" key="2">
    <source>
        <dbReference type="ARBA" id="ARBA00022862"/>
    </source>
</evidence>
<organism evidence="7 8">
    <name type="scientific">Candidatus Magasanikbacteria bacterium RIFCSPHIGHO2_01_FULL_50_8</name>
    <dbReference type="NCBI Taxonomy" id="1798674"/>
    <lineage>
        <taxon>Bacteria</taxon>
        <taxon>Candidatus Magasanikiibacteriota</taxon>
    </lineage>
</organism>
<dbReference type="CDD" id="cd03015">
    <property type="entry name" value="PRX_Typ2cys"/>
    <property type="match status" value="1"/>
</dbReference>
<dbReference type="GO" id="GO:0042744">
    <property type="term" value="P:hydrogen peroxide catabolic process"/>
    <property type="evidence" value="ECO:0007669"/>
    <property type="project" value="TreeGrafter"/>
</dbReference>
<dbReference type="Proteomes" id="UP000176329">
    <property type="component" value="Unassembled WGS sequence"/>
</dbReference>
<dbReference type="GO" id="GO:0045454">
    <property type="term" value="P:cell redox homeostasis"/>
    <property type="evidence" value="ECO:0007669"/>
    <property type="project" value="TreeGrafter"/>
</dbReference>
<dbReference type="PANTHER" id="PTHR10681:SF121">
    <property type="entry name" value="ALKYL HYDROPEROXIDE REDUCTASE C"/>
    <property type="match status" value="1"/>
</dbReference>
<evidence type="ECO:0000259" key="6">
    <source>
        <dbReference type="PROSITE" id="PS51352"/>
    </source>
</evidence>
<dbReference type="PROSITE" id="PS51352">
    <property type="entry name" value="THIOREDOXIN_2"/>
    <property type="match status" value="1"/>
</dbReference>
<reference evidence="7 8" key="1">
    <citation type="journal article" date="2016" name="Nat. Commun.">
        <title>Thousands of microbial genomes shed light on interconnected biogeochemical processes in an aquifer system.</title>
        <authorList>
            <person name="Anantharaman K."/>
            <person name="Brown C.T."/>
            <person name="Hug L.A."/>
            <person name="Sharon I."/>
            <person name="Castelle C.J."/>
            <person name="Probst A.J."/>
            <person name="Thomas B.C."/>
            <person name="Singh A."/>
            <person name="Wilkins M.J."/>
            <person name="Karaoz U."/>
            <person name="Brodie E.L."/>
            <person name="Williams K.H."/>
            <person name="Hubbard S.S."/>
            <person name="Banfield J.F."/>
        </authorList>
    </citation>
    <scope>NUCLEOTIDE SEQUENCE [LARGE SCALE GENOMIC DNA]</scope>
</reference>
<dbReference type="EMBL" id="MFPV01000054">
    <property type="protein sequence ID" value="OGH60772.1"/>
    <property type="molecule type" value="Genomic_DNA"/>
</dbReference>
<name>A0A1F6LN10_9BACT</name>
<feature type="active site" description="Cysteine sulfenic acid (-SOH) intermediate; for peroxidase activity" evidence="5">
    <location>
        <position position="46"/>
    </location>
</feature>
<keyword evidence="3" id="KW-0560">Oxidoreductase</keyword>
<sequence length="172" mass="19191">MQPGSLAPQFDVESYVAGEIKHVALSQMKGKWVVLFFYPRDFTFICPTEIKGFSNAEPEFAKINAVVVAASTDSAYSHKAWFERDLPDVKFPVLADTTHKISREYGVLNEDTGEAYRGTFIVDPEGVVKYFVISDMNVGRSVEETLRVLQAFQTGELCGLAWKPGADFVHKS</sequence>
<feature type="domain" description="Thioredoxin" evidence="6">
    <location>
        <begin position="1"/>
        <end position="154"/>
    </location>
</feature>
<gene>
    <name evidence="7" type="ORF">A2848_03345</name>
</gene>
<dbReference type="GO" id="GO:0033554">
    <property type="term" value="P:cellular response to stress"/>
    <property type="evidence" value="ECO:0007669"/>
    <property type="project" value="TreeGrafter"/>
</dbReference>
<evidence type="ECO:0000256" key="3">
    <source>
        <dbReference type="ARBA" id="ARBA00023002"/>
    </source>
</evidence>
<keyword evidence="4" id="KW-0676">Redox-active center</keyword>
<proteinExistence type="predicted"/>
<dbReference type="AlphaFoldDB" id="A0A1F6LN10"/>
<dbReference type="Gene3D" id="3.40.30.10">
    <property type="entry name" value="Glutaredoxin"/>
    <property type="match status" value="1"/>
</dbReference>
<dbReference type="InterPro" id="IPR036249">
    <property type="entry name" value="Thioredoxin-like_sf"/>
</dbReference>
<dbReference type="SUPFAM" id="SSF52833">
    <property type="entry name" value="Thioredoxin-like"/>
    <property type="match status" value="1"/>
</dbReference>
<accession>A0A1F6LN10</accession>
<dbReference type="GO" id="GO:0005829">
    <property type="term" value="C:cytosol"/>
    <property type="evidence" value="ECO:0007669"/>
    <property type="project" value="TreeGrafter"/>
</dbReference>
<dbReference type="PANTHER" id="PTHR10681">
    <property type="entry name" value="THIOREDOXIN PEROXIDASE"/>
    <property type="match status" value="1"/>
</dbReference>
<keyword evidence="2" id="KW-0049">Antioxidant</keyword>
<comment type="caution">
    <text evidence="7">The sequence shown here is derived from an EMBL/GenBank/DDBJ whole genome shotgun (WGS) entry which is preliminary data.</text>
</comment>
<dbReference type="GO" id="GO:0008379">
    <property type="term" value="F:thioredoxin peroxidase activity"/>
    <property type="evidence" value="ECO:0007669"/>
    <property type="project" value="TreeGrafter"/>
</dbReference>
<evidence type="ECO:0000256" key="1">
    <source>
        <dbReference type="ARBA" id="ARBA00022559"/>
    </source>
</evidence>
<dbReference type="InterPro" id="IPR050217">
    <property type="entry name" value="Peroxiredoxin"/>
</dbReference>
<dbReference type="GO" id="GO:0006979">
    <property type="term" value="P:response to oxidative stress"/>
    <property type="evidence" value="ECO:0007669"/>
    <property type="project" value="TreeGrafter"/>
</dbReference>
<evidence type="ECO:0000313" key="7">
    <source>
        <dbReference type="EMBL" id="OGH60772.1"/>
    </source>
</evidence>
<keyword evidence="1 7" id="KW-0575">Peroxidase</keyword>
<dbReference type="PIRSF" id="PIRSF000239">
    <property type="entry name" value="AHPC"/>
    <property type="match status" value="1"/>
</dbReference>
<evidence type="ECO:0000256" key="5">
    <source>
        <dbReference type="PIRSR" id="PIRSR000239-1"/>
    </source>
</evidence>
<evidence type="ECO:0000256" key="4">
    <source>
        <dbReference type="ARBA" id="ARBA00023284"/>
    </source>
</evidence>
<protein>
    <submittedName>
        <fullName evidence="7">Thioredoxin peroxidase</fullName>
    </submittedName>
</protein>
<dbReference type="Pfam" id="PF00578">
    <property type="entry name" value="AhpC-TSA"/>
    <property type="match status" value="1"/>
</dbReference>
<dbReference type="InterPro" id="IPR013766">
    <property type="entry name" value="Thioredoxin_domain"/>
</dbReference>
<dbReference type="InterPro" id="IPR024706">
    <property type="entry name" value="Peroxiredoxin_AhpC-typ"/>
</dbReference>
<dbReference type="InterPro" id="IPR000866">
    <property type="entry name" value="AhpC/TSA"/>
</dbReference>